<evidence type="ECO:0000256" key="1">
    <source>
        <dbReference type="ARBA" id="ARBA00004275"/>
    </source>
</evidence>
<gene>
    <name evidence="4" type="ORF">DCR58_00190</name>
</gene>
<dbReference type="SUPFAM" id="SSF52096">
    <property type="entry name" value="ClpP/crotonase"/>
    <property type="match status" value="1"/>
</dbReference>
<evidence type="ECO:0000313" key="4">
    <source>
        <dbReference type="EMBL" id="HAR55179.1"/>
    </source>
</evidence>
<dbReference type="EMBL" id="DMUP01000006">
    <property type="protein sequence ID" value="HAR55179.1"/>
    <property type="molecule type" value="Genomic_DNA"/>
</dbReference>
<dbReference type="STRING" id="314276.OS145_10115"/>
<dbReference type="InterPro" id="IPR001753">
    <property type="entry name" value="Enoyl-CoA_hydra/iso"/>
</dbReference>
<reference evidence="4 5" key="1">
    <citation type="journal article" date="2018" name="Nat. Biotechnol.">
        <title>A standardized bacterial taxonomy based on genome phylogeny substantially revises the tree of life.</title>
        <authorList>
            <person name="Parks D.H."/>
            <person name="Chuvochina M."/>
            <person name="Waite D.W."/>
            <person name="Rinke C."/>
            <person name="Skarshewski A."/>
            <person name="Chaumeil P.A."/>
            <person name="Hugenholtz P."/>
        </authorList>
    </citation>
    <scope>NUCLEOTIDE SEQUENCE [LARGE SCALE GENOMIC DNA]</scope>
    <source>
        <strain evidence="4">UBA9360</strain>
    </source>
</reference>
<accession>A0A348WKW7</accession>
<dbReference type="AlphaFoldDB" id="A0A348WKW7"/>
<keyword evidence="2" id="KW-0576">Peroxisome</keyword>
<dbReference type="InterPro" id="IPR051053">
    <property type="entry name" value="ECH/Chromodomain_protein"/>
</dbReference>
<protein>
    <submittedName>
        <fullName evidence="4">Enoyl-CoA hydratase</fullName>
    </submittedName>
</protein>
<dbReference type="RefSeq" id="WP_272978383.1">
    <property type="nucleotide sequence ID" value="NZ_DBGH01000110.1"/>
</dbReference>
<dbReference type="Proteomes" id="UP000262878">
    <property type="component" value="Unassembled WGS sequence"/>
</dbReference>
<dbReference type="PANTHER" id="PTHR43684">
    <property type="match status" value="1"/>
</dbReference>
<comment type="caution">
    <text evidence="4">The sequence shown here is derived from an EMBL/GenBank/DDBJ whole genome shotgun (WGS) entry which is preliminary data.</text>
</comment>
<dbReference type="Gene3D" id="3.90.226.10">
    <property type="entry name" value="2-enoyl-CoA Hydratase, Chain A, domain 1"/>
    <property type="match status" value="1"/>
</dbReference>
<dbReference type="Pfam" id="PF00378">
    <property type="entry name" value="ECH_1"/>
    <property type="match status" value="1"/>
</dbReference>
<evidence type="ECO:0000313" key="5">
    <source>
        <dbReference type="Proteomes" id="UP000262878"/>
    </source>
</evidence>
<name>A0A348WKW7_9GAMM</name>
<proteinExistence type="predicted"/>
<sequence length="249" mass="26982">MTEQQHIIIDKNASVVTIRLNRPAKKNAFTQQMYSEATAALKAADEDETIKVVVFEGSGDSFSAGNDLNDFLSIESLDETAPPFKFLHLLNKVKVTLVAKVNGLAIGIGTTLLLHCDLVYAADNAVFALPFVQLGLLPEAGSSLLLPRIMGHQRASELLLLGDSFSANKAQQYGLVNDVVEADKLNTRVDEVVEHLVKQSRGALRTSKKLIKTESDTVSERISLEAGYFAKALSSDTAKQAIAAKLKKN</sequence>
<organism evidence="4 5">
    <name type="scientific">Idiomarina baltica</name>
    <dbReference type="NCBI Taxonomy" id="190892"/>
    <lineage>
        <taxon>Bacteria</taxon>
        <taxon>Pseudomonadati</taxon>
        <taxon>Pseudomonadota</taxon>
        <taxon>Gammaproteobacteria</taxon>
        <taxon>Alteromonadales</taxon>
        <taxon>Idiomarinaceae</taxon>
        <taxon>Idiomarina</taxon>
    </lineage>
</organism>
<dbReference type="CDD" id="cd06558">
    <property type="entry name" value="crotonase-like"/>
    <property type="match status" value="1"/>
</dbReference>
<keyword evidence="3" id="KW-0413">Isomerase</keyword>
<evidence type="ECO:0000256" key="2">
    <source>
        <dbReference type="ARBA" id="ARBA00023140"/>
    </source>
</evidence>
<dbReference type="PANTHER" id="PTHR43684:SF1">
    <property type="entry name" value="ENOYL-COA DELTA ISOMERASE 2"/>
    <property type="match status" value="1"/>
</dbReference>
<dbReference type="InterPro" id="IPR029045">
    <property type="entry name" value="ClpP/crotonase-like_dom_sf"/>
</dbReference>
<comment type="subcellular location">
    <subcellularLocation>
        <location evidence="1">Peroxisome</location>
    </subcellularLocation>
</comment>
<evidence type="ECO:0000256" key="3">
    <source>
        <dbReference type="ARBA" id="ARBA00023235"/>
    </source>
</evidence>
<dbReference type="GO" id="GO:0004165">
    <property type="term" value="F:delta(3)-delta(2)-enoyl-CoA isomerase activity"/>
    <property type="evidence" value="ECO:0007669"/>
    <property type="project" value="UniProtKB-ARBA"/>
</dbReference>